<keyword evidence="4" id="KW-1185">Reference proteome</keyword>
<dbReference type="AlphaFoldDB" id="A0A4Y7T4D4"/>
<keyword evidence="1" id="KW-0812">Transmembrane</keyword>
<dbReference type="InterPro" id="IPR045340">
    <property type="entry name" value="DUF6533"/>
</dbReference>
<dbReference type="EMBL" id="QPFP01000030">
    <property type="protein sequence ID" value="TEB28798.1"/>
    <property type="molecule type" value="Genomic_DNA"/>
</dbReference>
<gene>
    <name evidence="3" type="ORF">FA13DRAFT_1735324</name>
</gene>
<protein>
    <recommendedName>
        <fullName evidence="2">DUF6533 domain-containing protein</fullName>
    </recommendedName>
</protein>
<sequence>MASTVVKVGETLTATKVWIFRLASTTLLFWDMALTANQEYERVWKAKKCFGRTLFLWNRYLPPAIFILDLAAQFKWDPSTKVRCQALPLLFCKAYELTSTLLDFVVIAIVECILIIRTHALYSNTTLFYSLAFFATVLVPATNYNLVGCLSGCTQPLCKPLLIVFWIPFLLFETSIFLLTVWKSYSTFMATQLRGDNYGKRLIEALLFRDGMIYYLATSLMNFFIWIFDPFASYLAVGILKCLQATICSRLLLNIRGMLEPQYMQSISVVTRTADVSLATVDRHRQSTWTKSFADFETVHLQSLEWKPDEIREEPRYRDG</sequence>
<dbReference type="Proteomes" id="UP000298030">
    <property type="component" value="Unassembled WGS sequence"/>
</dbReference>
<feature type="domain" description="DUF6533" evidence="2">
    <location>
        <begin position="20"/>
        <end position="63"/>
    </location>
</feature>
<dbReference type="Pfam" id="PF20151">
    <property type="entry name" value="DUF6533"/>
    <property type="match status" value="1"/>
</dbReference>
<dbReference type="OrthoDB" id="3354157at2759"/>
<feature type="transmembrane region" description="Helical" evidence="1">
    <location>
        <begin position="126"/>
        <end position="143"/>
    </location>
</feature>
<accession>A0A4Y7T4D4</accession>
<name>A0A4Y7T4D4_COPMI</name>
<reference evidence="3 4" key="1">
    <citation type="journal article" date="2019" name="Nat. Ecol. Evol.">
        <title>Megaphylogeny resolves global patterns of mushroom evolution.</title>
        <authorList>
            <person name="Varga T."/>
            <person name="Krizsan K."/>
            <person name="Foldi C."/>
            <person name="Dima B."/>
            <person name="Sanchez-Garcia M."/>
            <person name="Sanchez-Ramirez S."/>
            <person name="Szollosi G.J."/>
            <person name="Szarkandi J.G."/>
            <person name="Papp V."/>
            <person name="Albert L."/>
            <person name="Andreopoulos W."/>
            <person name="Angelini C."/>
            <person name="Antonin V."/>
            <person name="Barry K.W."/>
            <person name="Bougher N.L."/>
            <person name="Buchanan P."/>
            <person name="Buyck B."/>
            <person name="Bense V."/>
            <person name="Catcheside P."/>
            <person name="Chovatia M."/>
            <person name="Cooper J."/>
            <person name="Damon W."/>
            <person name="Desjardin D."/>
            <person name="Finy P."/>
            <person name="Geml J."/>
            <person name="Haridas S."/>
            <person name="Hughes K."/>
            <person name="Justo A."/>
            <person name="Karasinski D."/>
            <person name="Kautmanova I."/>
            <person name="Kiss B."/>
            <person name="Kocsube S."/>
            <person name="Kotiranta H."/>
            <person name="LaButti K.M."/>
            <person name="Lechner B.E."/>
            <person name="Liimatainen K."/>
            <person name="Lipzen A."/>
            <person name="Lukacs Z."/>
            <person name="Mihaltcheva S."/>
            <person name="Morgado L.N."/>
            <person name="Niskanen T."/>
            <person name="Noordeloos M.E."/>
            <person name="Ohm R.A."/>
            <person name="Ortiz-Santana B."/>
            <person name="Ovrebo C."/>
            <person name="Racz N."/>
            <person name="Riley R."/>
            <person name="Savchenko A."/>
            <person name="Shiryaev A."/>
            <person name="Soop K."/>
            <person name="Spirin V."/>
            <person name="Szebenyi C."/>
            <person name="Tomsovsky M."/>
            <person name="Tulloss R.E."/>
            <person name="Uehling J."/>
            <person name="Grigoriev I.V."/>
            <person name="Vagvolgyi C."/>
            <person name="Papp T."/>
            <person name="Martin F.M."/>
            <person name="Miettinen O."/>
            <person name="Hibbett D.S."/>
            <person name="Nagy L.G."/>
        </authorList>
    </citation>
    <scope>NUCLEOTIDE SEQUENCE [LARGE SCALE GENOMIC DNA]</scope>
    <source>
        <strain evidence="3 4">FP101781</strain>
    </source>
</reference>
<organism evidence="3 4">
    <name type="scientific">Coprinellus micaceus</name>
    <name type="common">Glistening ink-cap mushroom</name>
    <name type="synonym">Coprinus micaceus</name>
    <dbReference type="NCBI Taxonomy" id="71717"/>
    <lineage>
        <taxon>Eukaryota</taxon>
        <taxon>Fungi</taxon>
        <taxon>Dikarya</taxon>
        <taxon>Basidiomycota</taxon>
        <taxon>Agaricomycotina</taxon>
        <taxon>Agaricomycetes</taxon>
        <taxon>Agaricomycetidae</taxon>
        <taxon>Agaricales</taxon>
        <taxon>Agaricineae</taxon>
        <taxon>Psathyrellaceae</taxon>
        <taxon>Coprinellus</taxon>
    </lineage>
</organism>
<feature type="transmembrane region" description="Helical" evidence="1">
    <location>
        <begin position="206"/>
        <end position="228"/>
    </location>
</feature>
<evidence type="ECO:0000259" key="2">
    <source>
        <dbReference type="Pfam" id="PF20151"/>
    </source>
</evidence>
<keyword evidence="1" id="KW-0472">Membrane</keyword>
<feature type="transmembrane region" description="Helical" evidence="1">
    <location>
        <begin position="234"/>
        <end position="253"/>
    </location>
</feature>
<keyword evidence="1" id="KW-1133">Transmembrane helix</keyword>
<evidence type="ECO:0000256" key="1">
    <source>
        <dbReference type="SAM" id="Phobius"/>
    </source>
</evidence>
<evidence type="ECO:0000313" key="3">
    <source>
        <dbReference type="EMBL" id="TEB28798.1"/>
    </source>
</evidence>
<feature type="transmembrane region" description="Helical" evidence="1">
    <location>
        <begin position="57"/>
        <end position="74"/>
    </location>
</feature>
<evidence type="ECO:0000313" key="4">
    <source>
        <dbReference type="Proteomes" id="UP000298030"/>
    </source>
</evidence>
<feature type="transmembrane region" description="Helical" evidence="1">
    <location>
        <begin position="163"/>
        <end position="185"/>
    </location>
</feature>
<proteinExistence type="predicted"/>
<comment type="caution">
    <text evidence="3">The sequence shown here is derived from an EMBL/GenBank/DDBJ whole genome shotgun (WGS) entry which is preliminary data.</text>
</comment>
<feature type="transmembrane region" description="Helical" evidence="1">
    <location>
        <begin position="94"/>
        <end position="114"/>
    </location>
</feature>